<protein>
    <submittedName>
        <fullName evidence="1">Uncharacterized protein</fullName>
    </submittedName>
</protein>
<dbReference type="PANTHER" id="PTHR34836">
    <property type="entry name" value="OS06G0188250 PROTEIN"/>
    <property type="match status" value="1"/>
</dbReference>
<dbReference type="PANTHER" id="PTHR34836:SF1">
    <property type="entry name" value="OS09G0428600 PROTEIN"/>
    <property type="match status" value="1"/>
</dbReference>
<keyword evidence="2" id="KW-1185">Reference proteome</keyword>
<evidence type="ECO:0000313" key="2">
    <source>
        <dbReference type="Proteomes" id="UP001054252"/>
    </source>
</evidence>
<dbReference type="AlphaFoldDB" id="A0AAV5J349"/>
<organism evidence="1 2">
    <name type="scientific">Rubroshorea leprosula</name>
    <dbReference type="NCBI Taxonomy" id="152421"/>
    <lineage>
        <taxon>Eukaryota</taxon>
        <taxon>Viridiplantae</taxon>
        <taxon>Streptophyta</taxon>
        <taxon>Embryophyta</taxon>
        <taxon>Tracheophyta</taxon>
        <taxon>Spermatophyta</taxon>
        <taxon>Magnoliopsida</taxon>
        <taxon>eudicotyledons</taxon>
        <taxon>Gunneridae</taxon>
        <taxon>Pentapetalae</taxon>
        <taxon>rosids</taxon>
        <taxon>malvids</taxon>
        <taxon>Malvales</taxon>
        <taxon>Dipterocarpaceae</taxon>
        <taxon>Rubroshorea</taxon>
    </lineage>
</organism>
<accession>A0AAV5J349</accession>
<comment type="caution">
    <text evidence="1">The sequence shown here is derived from an EMBL/GenBank/DDBJ whole genome shotgun (WGS) entry which is preliminary data.</text>
</comment>
<dbReference type="EMBL" id="BPVZ01000030">
    <property type="protein sequence ID" value="GKV09008.1"/>
    <property type="molecule type" value="Genomic_DNA"/>
</dbReference>
<dbReference type="InterPro" id="IPR015683">
    <property type="entry name" value="Ionotropic_Glu_rcpt"/>
</dbReference>
<proteinExistence type="predicted"/>
<sequence>MHLRNKILELPMMTRLVYSEIPPFVRIPKIRQHFSFLKTSIFRGMFKVALGGGGGGYCNRNNPVNLGVALGMDEWVEKLGLSCINMFLSDFYSIHGNYRTRSVLNIMDSKRDVVRATTVGKNFNYVINEVSSIFT</sequence>
<name>A0AAV5J349_9ROSI</name>
<reference evidence="1 2" key="1">
    <citation type="journal article" date="2021" name="Commun. Biol.">
        <title>The genome of Shorea leprosula (Dipterocarpaceae) highlights the ecological relevance of drought in aseasonal tropical rainforests.</title>
        <authorList>
            <person name="Ng K.K.S."/>
            <person name="Kobayashi M.J."/>
            <person name="Fawcett J.A."/>
            <person name="Hatakeyama M."/>
            <person name="Paape T."/>
            <person name="Ng C.H."/>
            <person name="Ang C.C."/>
            <person name="Tnah L.H."/>
            <person name="Lee C.T."/>
            <person name="Nishiyama T."/>
            <person name="Sese J."/>
            <person name="O'Brien M.J."/>
            <person name="Copetti D."/>
            <person name="Mohd Noor M.I."/>
            <person name="Ong R.C."/>
            <person name="Putra M."/>
            <person name="Sireger I.Z."/>
            <person name="Indrioko S."/>
            <person name="Kosugi Y."/>
            <person name="Izuno A."/>
            <person name="Isagi Y."/>
            <person name="Lee S.L."/>
            <person name="Shimizu K.K."/>
        </authorList>
    </citation>
    <scope>NUCLEOTIDE SEQUENCE [LARGE SCALE GENOMIC DNA]</scope>
    <source>
        <strain evidence="1">214</strain>
    </source>
</reference>
<gene>
    <name evidence="1" type="ORF">SLEP1_g20574</name>
</gene>
<evidence type="ECO:0000313" key="1">
    <source>
        <dbReference type="EMBL" id="GKV09008.1"/>
    </source>
</evidence>
<dbReference type="Proteomes" id="UP001054252">
    <property type="component" value="Unassembled WGS sequence"/>
</dbReference>